<proteinExistence type="predicted"/>
<dbReference type="EMBL" id="BATI01000005">
    <property type="protein sequence ID" value="GAD61158.1"/>
    <property type="molecule type" value="Genomic_DNA"/>
</dbReference>
<protein>
    <submittedName>
        <fullName evidence="2">Uncharacterized protein</fullName>
    </submittedName>
</protein>
<reference evidence="2" key="1">
    <citation type="submission" date="2024-09" db="EMBL/GenBank/DDBJ databases">
        <title>Whole genome shotgun sequence of Pseudomonas alcaligenes NBRC 14159.</title>
        <authorList>
            <person name="Yoshida I."/>
            <person name="Hosoyama A."/>
            <person name="Tsuchikane K."/>
            <person name="Noguchi M."/>
            <person name="Hirakata S."/>
            <person name="Ando Y."/>
            <person name="Ohji S."/>
            <person name="Yamazoe A."/>
            <person name="Yamazaki S."/>
            <person name="Fujita N."/>
        </authorList>
    </citation>
    <scope>NUCLEOTIDE SEQUENCE</scope>
    <source>
        <strain evidence="2">NBRC 14159</strain>
    </source>
</reference>
<dbReference type="STRING" id="43263.A0T30_08325"/>
<feature type="transmembrane region" description="Helical" evidence="1">
    <location>
        <begin position="12"/>
        <end position="32"/>
    </location>
</feature>
<keyword evidence="1" id="KW-1133">Transmembrane helix</keyword>
<evidence type="ECO:0000313" key="2">
    <source>
        <dbReference type="EMBL" id="GAD61158.1"/>
    </source>
</evidence>
<dbReference type="AlphaFoldDB" id="U3B2L1"/>
<organism evidence="2 3">
    <name type="scientific">Aquipseudomonas alcaligenes (strain ATCC 14909 / DSM 50342 / CCUG 1425 / JCM 20561 / NBRC 14159 / NCIMB 9945 / NCTC 10367 / 1577)</name>
    <name type="common">Pseudomonas alcaligenes</name>
    <dbReference type="NCBI Taxonomy" id="1215092"/>
    <lineage>
        <taxon>Bacteria</taxon>
        <taxon>Pseudomonadati</taxon>
        <taxon>Pseudomonadota</taxon>
        <taxon>Gammaproteobacteria</taxon>
        <taxon>Pseudomonadales</taxon>
        <taxon>Pseudomonadaceae</taxon>
        <taxon>Aquipseudomonas</taxon>
    </lineage>
</organism>
<dbReference type="PROSITE" id="PS51257">
    <property type="entry name" value="PROKAR_LIPOPROTEIN"/>
    <property type="match status" value="1"/>
</dbReference>
<name>U3B2L1_AQUA1</name>
<dbReference type="Proteomes" id="UP000016560">
    <property type="component" value="Unassembled WGS sequence"/>
</dbReference>
<evidence type="ECO:0000313" key="3">
    <source>
        <dbReference type="Proteomes" id="UP000016560"/>
    </source>
</evidence>
<sequence>MDRQPRSLIKIILSLLAFSAACVIGLGFWTALPAFNDLFAAFGADLPGPTRWVMENPDGVLLLLRSLLIHNLVWLVVWLCVRQRWVGLLLSLATLLVWLALAMLVGAAYLPIFTMSVVVS</sequence>
<comment type="caution">
    <text evidence="2">The sequence shown here is derived from an EMBL/GenBank/DDBJ whole genome shotgun (WGS) entry which is preliminary data.</text>
</comment>
<feature type="transmembrane region" description="Helical" evidence="1">
    <location>
        <begin position="60"/>
        <end position="81"/>
    </location>
</feature>
<dbReference type="RefSeq" id="WP_021699252.1">
    <property type="nucleotide sequence ID" value="NZ_BATI01000005.1"/>
</dbReference>
<keyword evidence="3" id="KW-1185">Reference proteome</keyword>
<gene>
    <name evidence="2" type="ORF">PA6_005_00450</name>
</gene>
<keyword evidence="1" id="KW-0812">Transmembrane</keyword>
<accession>U3B2L1</accession>
<keyword evidence="1" id="KW-0472">Membrane</keyword>
<feature type="transmembrane region" description="Helical" evidence="1">
    <location>
        <begin position="88"/>
        <end position="112"/>
    </location>
</feature>
<evidence type="ECO:0000256" key="1">
    <source>
        <dbReference type="SAM" id="Phobius"/>
    </source>
</evidence>